<dbReference type="Proteomes" id="UP001195483">
    <property type="component" value="Unassembled WGS sequence"/>
</dbReference>
<dbReference type="EMBL" id="JAEAOA010002230">
    <property type="protein sequence ID" value="KAK3601686.1"/>
    <property type="molecule type" value="Genomic_DNA"/>
</dbReference>
<reference evidence="1" key="3">
    <citation type="submission" date="2023-05" db="EMBL/GenBank/DDBJ databases">
        <authorList>
            <person name="Smith C.H."/>
        </authorList>
    </citation>
    <scope>NUCLEOTIDE SEQUENCE</scope>
    <source>
        <strain evidence="1">CHS0354</strain>
        <tissue evidence="1">Mantle</tissue>
    </source>
</reference>
<name>A0AAE0T0W8_9BIVA</name>
<sequence length="147" mass="16572">MSGFLRRKLAEKLLQRVMRNHPELRTESGADKCTQDVIKSIRLLKVTKKTDTSRGQFLLNFSDLRVQNSHLASLLKEQLSAEIGTDTEVDVSRVEGKQDALILKGDPQNIAEDVLDQVHQLSPDYGYKYSSNGNTQKTHKGTVVVEY</sequence>
<gene>
    <name evidence="1" type="ORF">CHS0354_038257</name>
</gene>
<keyword evidence="2" id="KW-1185">Reference proteome</keyword>
<evidence type="ECO:0000313" key="1">
    <source>
        <dbReference type="EMBL" id="KAK3601686.1"/>
    </source>
</evidence>
<dbReference type="AlphaFoldDB" id="A0AAE0T0W8"/>
<reference evidence="1" key="1">
    <citation type="journal article" date="2021" name="Genome Biol. Evol.">
        <title>A High-Quality Reference Genome for a Parasitic Bivalve with Doubly Uniparental Inheritance (Bivalvia: Unionida).</title>
        <authorList>
            <person name="Smith C.H."/>
        </authorList>
    </citation>
    <scope>NUCLEOTIDE SEQUENCE</scope>
    <source>
        <strain evidence="1">CHS0354</strain>
    </source>
</reference>
<feature type="non-terminal residue" evidence="1">
    <location>
        <position position="147"/>
    </location>
</feature>
<proteinExistence type="predicted"/>
<evidence type="ECO:0000313" key="2">
    <source>
        <dbReference type="Proteomes" id="UP001195483"/>
    </source>
</evidence>
<reference evidence="1" key="2">
    <citation type="journal article" date="2021" name="Genome Biol. Evol.">
        <title>Developing a high-quality reference genome for a parasitic bivalve with doubly uniparental inheritance (Bivalvia: Unionida).</title>
        <authorList>
            <person name="Smith C.H."/>
        </authorList>
    </citation>
    <scope>NUCLEOTIDE SEQUENCE</scope>
    <source>
        <strain evidence="1">CHS0354</strain>
        <tissue evidence="1">Mantle</tissue>
    </source>
</reference>
<organism evidence="1 2">
    <name type="scientific">Potamilus streckersoni</name>
    <dbReference type="NCBI Taxonomy" id="2493646"/>
    <lineage>
        <taxon>Eukaryota</taxon>
        <taxon>Metazoa</taxon>
        <taxon>Spiralia</taxon>
        <taxon>Lophotrochozoa</taxon>
        <taxon>Mollusca</taxon>
        <taxon>Bivalvia</taxon>
        <taxon>Autobranchia</taxon>
        <taxon>Heteroconchia</taxon>
        <taxon>Palaeoheterodonta</taxon>
        <taxon>Unionida</taxon>
        <taxon>Unionoidea</taxon>
        <taxon>Unionidae</taxon>
        <taxon>Ambleminae</taxon>
        <taxon>Lampsilini</taxon>
        <taxon>Potamilus</taxon>
    </lineage>
</organism>
<comment type="caution">
    <text evidence="1">The sequence shown here is derived from an EMBL/GenBank/DDBJ whole genome shotgun (WGS) entry which is preliminary data.</text>
</comment>
<protein>
    <submittedName>
        <fullName evidence="1">Uncharacterized protein</fullName>
    </submittedName>
</protein>
<accession>A0AAE0T0W8</accession>